<keyword evidence="1" id="KW-0808">Transferase</keyword>
<reference evidence="1 2" key="1">
    <citation type="journal article" date="2015" name="Nature">
        <title>rRNA introns, odd ribosomes, and small enigmatic genomes across a large radiation of phyla.</title>
        <authorList>
            <person name="Brown C.T."/>
            <person name="Hug L.A."/>
            <person name="Thomas B.C."/>
            <person name="Sharon I."/>
            <person name="Castelle C.J."/>
            <person name="Singh A."/>
            <person name="Wilkins M.J."/>
            <person name="Williams K.H."/>
            <person name="Banfield J.F."/>
        </authorList>
    </citation>
    <scope>NUCLEOTIDE SEQUENCE [LARGE SCALE GENOMIC DNA]</scope>
</reference>
<evidence type="ECO:0000313" key="1">
    <source>
        <dbReference type="EMBL" id="KKU94965.1"/>
    </source>
</evidence>
<dbReference type="AlphaFoldDB" id="A0A0G1XKU6"/>
<organism evidence="1 2">
    <name type="scientific">Candidatus Amesbacteria bacterium GW2011_GWC1_48_10</name>
    <dbReference type="NCBI Taxonomy" id="1618365"/>
    <lineage>
        <taxon>Bacteria</taxon>
        <taxon>Candidatus Amesiibacteriota</taxon>
    </lineage>
</organism>
<gene>
    <name evidence="1" type="ORF">UY22_C0003G0001</name>
</gene>
<feature type="non-terminal residue" evidence="1">
    <location>
        <position position="43"/>
    </location>
</feature>
<proteinExistence type="predicted"/>
<dbReference type="EMBL" id="LCPE01000003">
    <property type="protein sequence ID" value="KKU94965.1"/>
    <property type="molecule type" value="Genomic_DNA"/>
</dbReference>
<dbReference type="GO" id="GO:0016740">
    <property type="term" value="F:transferase activity"/>
    <property type="evidence" value="ECO:0007669"/>
    <property type="project" value="UniProtKB-KW"/>
</dbReference>
<dbReference type="Proteomes" id="UP000034877">
    <property type="component" value="Unassembled WGS sequence"/>
</dbReference>
<accession>A0A0G1XKU6</accession>
<sequence>MLSVAVIAKDTAQTLPECLNSAKNLSDDIVVVVDAATIDATAQ</sequence>
<name>A0A0G1XKU6_9BACT</name>
<evidence type="ECO:0000313" key="2">
    <source>
        <dbReference type="Proteomes" id="UP000034877"/>
    </source>
</evidence>
<protein>
    <submittedName>
        <fullName evidence="1">Glycosyl transferase family 2</fullName>
    </submittedName>
</protein>
<comment type="caution">
    <text evidence="1">The sequence shown here is derived from an EMBL/GenBank/DDBJ whole genome shotgun (WGS) entry which is preliminary data.</text>
</comment>